<accession>A0A1Z5K462</accession>
<gene>
    <name evidence="1" type="ORF">FisN_1Lh315</name>
</gene>
<organism evidence="1 2">
    <name type="scientific">Fistulifera solaris</name>
    <name type="common">Oleaginous diatom</name>
    <dbReference type="NCBI Taxonomy" id="1519565"/>
    <lineage>
        <taxon>Eukaryota</taxon>
        <taxon>Sar</taxon>
        <taxon>Stramenopiles</taxon>
        <taxon>Ochrophyta</taxon>
        <taxon>Bacillariophyta</taxon>
        <taxon>Bacillariophyceae</taxon>
        <taxon>Bacillariophycidae</taxon>
        <taxon>Naviculales</taxon>
        <taxon>Naviculaceae</taxon>
        <taxon>Fistulifera</taxon>
    </lineage>
</organism>
<reference evidence="1 2" key="1">
    <citation type="journal article" date="2015" name="Plant Cell">
        <title>Oil accumulation by the oleaginous diatom Fistulifera solaris as revealed by the genome and transcriptome.</title>
        <authorList>
            <person name="Tanaka T."/>
            <person name="Maeda Y."/>
            <person name="Veluchamy A."/>
            <person name="Tanaka M."/>
            <person name="Abida H."/>
            <person name="Marechal E."/>
            <person name="Bowler C."/>
            <person name="Muto M."/>
            <person name="Sunaga Y."/>
            <person name="Tanaka M."/>
            <person name="Yoshino T."/>
            <person name="Taniguchi T."/>
            <person name="Fukuda Y."/>
            <person name="Nemoto M."/>
            <person name="Matsumoto M."/>
            <person name="Wong P.S."/>
            <person name="Aburatani S."/>
            <person name="Fujibuchi W."/>
        </authorList>
    </citation>
    <scope>NUCLEOTIDE SEQUENCE [LARGE SCALE GENOMIC DNA]</scope>
    <source>
        <strain evidence="1 2">JPCC DA0580</strain>
    </source>
</reference>
<keyword evidence="2" id="KW-1185">Reference proteome</keyword>
<dbReference type="Proteomes" id="UP000198406">
    <property type="component" value="Unassembled WGS sequence"/>
</dbReference>
<comment type="caution">
    <text evidence="1">The sequence shown here is derived from an EMBL/GenBank/DDBJ whole genome shotgun (WGS) entry which is preliminary data.</text>
</comment>
<evidence type="ECO:0000313" key="1">
    <source>
        <dbReference type="EMBL" id="GAX21015.1"/>
    </source>
</evidence>
<dbReference type="InParanoid" id="A0A1Z5K462"/>
<sequence>MAACSRSVYPPAVVKAVQRQMKKRQMGPTSIPKSLELKECMEKTNLKDVVLIEVKTDKATKHVDEVDVLRGQEVIKRHTGKNGAFCFVVRRPG</sequence>
<name>A0A1Z5K462_FISSO</name>
<evidence type="ECO:0000313" key="2">
    <source>
        <dbReference type="Proteomes" id="UP000198406"/>
    </source>
</evidence>
<dbReference type="EMBL" id="BDSP01000153">
    <property type="protein sequence ID" value="GAX21015.1"/>
    <property type="molecule type" value="Genomic_DNA"/>
</dbReference>
<protein>
    <submittedName>
        <fullName evidence="1">Uncharacterized protein</fullName>
    </submittedName>
</protein>
<proteinExistence type="predicted"/>
<dbReference type="AlphaFoldDB" id="A0A1Z5K462"/>